<protein>
    <submittedName>
        <fullName evidence="1">Uncharacterized protein</fullName>
    </submittedName>
</protein>
<evidence type="ECO:0000313" key="1">
    <source>
        <dbReference type="EMBL" id="SCW89282.1"/>
    </source>
</evidence>
<dbReference type="EMBL" id="FMTL01000010">
    <property type="protein sequence ID" value="SCW89282.1"/>
    <property type="molecule type" value="Genomic_DNA"/>
</dbReference>
<dbReference type="AlphaFoldDB" id="A0AB37ZDK6"/>
<reference evidence="1 2" key="1">
    <citation type="submission" date="2016-10" db="EMBL/GenBank/DDBJ databases">
        <authorList>
            <person name="Varghese N."/>
            <person name="Submissions S."/>
        </authorList>
    </citation>
    <scope>NUCLEOTIDE SEQUENCE [LARGE SCALE GENOMIC DNA]</scope>
    <source>
        <strain evidence="1 2">DSM 17833</strain>
    </source>
</reference>
<evidence type="ECO:0000313" key="2">
    <source>
        <dbReference type="Proteomes" id="UP000242418"/>
    </source>
</evidence>
<accession>A0AB37ZDK6</accession>
<proteinExistence type="predicted"/>
<gene>
    <name evidence="1" type="ORF">SAMN05216370_0022</name>
</gene>
<name>A0AB37ZDK6_9PSED</name>
<dbReference type="Proteomes" id="UP000242418">
    <property type="component" value="Unassembled WGS sequence"/>
</dbReference>
<keyword evidence="2" id="KW-1185">Reference proteome</keyword>
<organism evidence="1 2">
    <name type="scientific">Pseudomonas peli</name>
    <dbReference type="NCBI Taxonomy" id="592361"/>
    <lineage>
        <taxon>Bacteria</taxon>
        <taxon>Pseudomonadati</taxon>
        <taxon>Pseudomonadota</taxon>
        <taxon>Gammaproteobacteria</taxon>
        <taxon>Pseudomonadales</taxon>
        <taxon>Pseudomonadaceae</taxon>
        <taxon>Pseudomonas</taxon>
    </lineage>
</organism>
<sequence length="102" mass="10985">MTTTKRLARYETAQEMLGFLIASYTTEIHAERQKDSVDASKIAELQAEKQRLGELEEGLTLKDPDGIEQVIETYGPKVRAMFASGKSVAAEGVAPVALGASA</sequence>
<comment type="caution">
    <text evidence="1">The sequence shown here is derived from an EMBL/GenBank/DDBJ whole genome shotgun (WGS) entry which is preliminary data.</text>
</comment>
<dbReference type="RefSeq" id="WP_090256211.1">
    <property type="nucleotide sequence ID" value="NZ_FMTL01000010.1"/>
</dbReference>